<evidence type="ECO:0000313" key="3">
    <source>
        <dbReference type="EMBL" id="CRY97979.1"/>
    </source>
</evidence>
<keyword evidence="1" id="KW-1133">Transmembrane helix</keyword>
<dbReference type="InterPro" id="IPR028087">
    <property type="entry name" value="Tad_N"/>
</dbReference>
<feature type="domain" description="Putative Flp pilus-assembly TadG-like N-terminal" evidence="2">
    <location>
        <begin position="25"/>
        <end position="69"/>
    </location>
</feature>
<protein>
    <recommendedName>
        <fullName evidence="2">Putative Flp pilus-assembly TadG-like N-terminal domain-containing protein</fullName>
    </recommendedName>
</protein>
<sequence length="294" mass="32209">MKYTNPTVFTIFCGKCRELFSDSKGAAAAITLAFVMPVYLLVIGIYGIGEIVRNKIELQNAADAAAYSASVVQADYLSRIATVNKAMAWTYVDLQKRSLDLAMDVFCKYVFIQFQKDFNMVRQKNSPCHMHVPGVHYNCGTDIAVFDPLLLIAGTGVGIPELANGKSGKRLKCLTVFSSTGHATVAVSAVDGKSLQESTRIVLIYNTEAINSGMEFTEDWKVLHSPGRLPVLARTGTLRAEIAVPHGEWRLYALGLDGSRREELPVENHGGRLSILLDTAALKKGVTPFFELCR</sequence>
<reference evidence="3" key="1">
    <citation type="submission" date="2015-06" db="EMBL/GenBank/DDBJ databases">
        <authorList>
            <person name="Joergensen T."/>
        </authorList>
    </citation>
    <scope>NUCLEOTIDE SEQUENCE</scope>
    <source>
        <strain evidence="3">RGRH1802</strain>
    </source>
</reference>
<name>A0A0H5Q9B9_9ZZZZ</name>
<accession>A0A0H5Q9B9</accession>
<dbReference type="AlphaFoldDB" id="A0A0H5Q9B9"/>
<organism evidence="3">
    <name type="scientific">uncultured prokaryote</name>
    <dbReference type="NCBI Taxonomy" id="198431"/>
    <lineage>
        <taxon>unclassified sequences</taxon>
        <taxon>environmental samples</taxon>
    </lineage>
</organism>
<proteinExistence type="predicted"/>
<dbReference type="EMBL" id="LN854301">
    <property type="protein sequence ID" value="CRY97979.1"/>
    <property type="molecule type" value="Genomic_DNA"/>
</dbReference>
<keyword evidence="1" id="KW-0812">Transmembrane</keyword>
<feature type="transmembrane region" description="Helical" evidence="1">
    <location>
        <begin position="27"/>
        <end position="48"/>
    </location>
</feature>
<dbReference type="Pfam" id="PF13400">
    <property type="entry name" value="Tad"/>
    <property type="match status" value="1"/>
</dbReference>
<evidence type="ECO:0000259" key="2">
    <source>
        <dbReference type="Pfam" id="PF13400"/>
    </source>
</evidence>
<keyword evidence="1" id="KW-0472">Membrane</keyword>
<evidence type="ECO:0000256" key="1">
    <source>
        <dbReference type="SAM" id="Phobius"/>
    </source>
</evidence>
<reference evidence="3" key="2">
    <citation type="submission" date="2015-07" db="EMBL/GenBank/DDBJ databases">
        <title>Plasmids, circular viruses and viroids from rat gut.</title>
        <authorList>
            <person name="Jorgensen T.J."/>
            <person name="Hansen M.A."/>
            <person name="Xu Z."/>
            <person name="Tabak M.A."/>
            <person name="Sorensen S.J."/>
            <person name="Hansen L.H."/>
        </authorList>
    </citation>
    <scope>NUCLEOTIDE SEQUENCE</scope>
    <source>
        <strain evidence="3">RGRH1802</strain>
    </source>
</reference>